<evidence type="ECO:0000313" key="4">
    <source>
        <dbReference type="Proteomes" id="UP000199705"/>
    </source>
</evidence>
<evidence type="ECO:0000259" key="2">
    <source>
        <dbReference type="Pfam" id="PF03432"/>
    </source>
</evidence>
<sequence length="354" mass="40914">MIGKITTGKSFRGCMSYLHEGRLQENEKQQKLEMEKKQAEVIYYNQCFGNKKELIRQFVEVAQLNPNVSKPVFHASISFDLADNGKLSIQDKIDIAEGLAKEFDFADRQYVVITHADTEHEHLHIVANRIGLEGPTASDSNSYRRMAEYCRRMEQAYNLTKVLSPNKFLKPEQRVAQSQRVDQRKEHLKAHLAKAVKQCKSVKEVKSYMEQKGYQVELGRGIAFTDQQHVRFKGSQVGYSLADIEKKIRQEQTQRQVQQMQPKNQARDQRQAYGQEQPKSLADQLREVISENEQKEQKTYLKREPETHYLRAALAAGGELFAGLLQNMPEEEPETPSKKKKKKLGQDQSYHISR</sequence>
<dbReference type="InterPro" id="IPR005094">
    <property type="entry name" value="Endonuclease_MobA/VirD2"/>
</dbReference>
<accession>A0A1G8EWR1</accession>
<dbReference type="Proteomes" id="UP000199705">
    <property type="component" value="Unassembled WGS sequence"/>
</dbReference>
<name>A0A1G8EWR1_9SPHI</name>
<proteinExistence type="predicted"/>
<evidence type="ECO:0000313" key="3">
    <source>
        <dbReference type="EMBL" id="SDH74362.1"/>
    </source>
</evidence>
<organism evidence="3 4">
    <name type="scientific">Mucilaginibacter gossypii</name>
    <dbReference type="NCBI Taxonomy" id="551996"/>
    <lineage>
        <taxon>Bacteria</taxon>
        <taxon>Pseudomonadati</taxon>
        <taxon>Bacteroidota</taxon>
        <taxon>Sphingobacteriia</taxon>
        <taxon>Sphingobacteriales</taxon>
        <taxon>Sphingobacteriaceae</taxon>
        <taxon>Mucilaginibacter</taxon>
    </lineage>
</organism>
<keyword evidence="4" id="KW-1185">Reference proteome</keyword>
<dbReference type="EMBL" id="FNCG01000012">
    <property type="protein sequence ID" value="SDH74362.1"/>
    <property type="molecule type" value="Genomic_DNA"/>
</dbReference>
<dbReference type="Pfam" id="PF03432">
    <property type="entry name" value="Relaxase"/>
    <property type="match status" value="1"/>
</dbReference>
<gene>
    <name evidence="3" type="ORF">SAMN05192573_11277</name>
</gene>
<feature type="region of interest" description="Disordered" evidence="1">
    <location>
        <begin position="324"/>
        <end position="354"/>
    </location>
</feature>
<feature type="domain" description="MobA/VirD2-like nuclease" evidence="2">
    <location>
        <begin position="35"/>
        <end position="159"/>
    </location>
</feature>
<dbReference type="STRING" id="551996.SAMN05192573_11277"/>
<dbReference type="AlphaFoldDB" id="A0A1G8EWR1"/>
<dbReference type="RefSeq" id="WP_091171720.1">
    <property type="nucleotide sequence ID" value="NZ_FNCG01000012.1"/>
</dbReference>
<protein>
    <submittedName>
        <fullName evidence="3">Relaxase/Mobilisation nuclease domain-containing protein</fullName>
    </submittedName>
</protein>
<evidence type="ECO:0000256" key="1">
    <source>
        <dbReference type="SAM" id="MobiDB-lite"/>
    </source>
</evidence>
<feature type="region of interest" description="Disordered" evidence="1">
    <location>
        <begin position="252"/>
        <end position="278"/>
    </location>
</feature>
<reference evidence="4" key="1">
    <citation type="submission" date="2016-10" db="EMBL/GenBank/DDBJ databases">
        <authorList>
            <person name="Varghese N."/>
            <person name="Submissions S."/>
        </authorList>
    </citation>
    <scope>NUCLEOTIDE SEQUENCE [LARGE SCALE GENOMIC DNA]</scope>
    <source>
        <strain evidence="4">Gh-67</strain>
    </source>
</reference>